<dbReference type="SUPFAM" id="SSF53850">
    <property type="entry name" value="Periplasmic binding protein-like II"/>
    <property type="match status" value="1"/>
</dbReference>
<dbReference type="InterPro" id="IPR005119">
    <property type="entry name" value="LysR_subst-bd"/>
</dbReference>
<evidence type="ECO:0000313" key="7">
    <source>
        <dbReference type="Proteomes" id="UP001595711"/>
    </source>
</evidence>
<gene>
    <name evidence="6" type="ORF">ACFOOQ_20295</name>
</gene>
<dbReference type="InterPro" id="IPR000847">
    <property type="entry name" value="LysR_HTH_N"/>
</dbReference>
<evidence type="ECO:0000256" key="2">
    <source>
        <dbReference type="ARBA" id="ARBA00023015"/>
    </source>
</evidence>
<dbReference type="InterPro" id="IPR036390">
    <property type="entry name" value="WH_DNA-bd_sf"/>
</dbReference>
<accession>A0ABV7VKZ1</accession>
<keyword evidence="7" id="KW-1185">Reference proteome</keyword>
<dbReference type="SUPFAM" id="SSF46785">
    <property type="entry name" value="Winged helix' DNA-binding domain"/>
    <property type="match status" value="1"/>
</dbReference>
<dbReference type="CDD" id="cd08422">
    <property type="entry name" value="PBP2_CrgA_like"/>
    <property type="match status" value="1"/>
</dbReference>
<dbReference type="InterPro" id="IPR036388">
    <property type="entry name" value="WH-like_DNA-bd_sf"/>
</dbReference>
<dbReference type="PROSITE" id="PS50931">
    <property type="entry name" value="HTH_LYSR"/>
    <property type="match status" value="1"/>
</dbReference>
<proteinExistence type="inferred from homology"/>
<dbReference type="Pfam" id="PF00126">
    <property type="entry name" value="HTH_1"/>
    <property type="match status" value="1"/>
</dbReference>
<dbReference type="InterPro" id="IPR058163">
    <property type="entry name" value="LysR-type_TF_proteobact-type"/>
</dbReference>
<dbReference type="PRINTS" id="PR00039">
    <property type="entry name" value="HTHLYSR"/>
</dbReference>
<reference evidence="7" key="1">
    <citation type="journal article" date="2019" name="Int. J. Syst. Evol. Microbiol.">
        <title>The Global Catalogue of Microorganisms (GCM) 10K type strain sequencing project: providing services to taxonomists for standard genome sequencing and annotation.</title>
        <authorList>
            <consortium name="The Broad Institute Genomics Platform"/>
            <consortium name="The Broad Institute Genome Sequencing Center for Infectious Disease"/>
            <person name="Wu L."/>
            <person name="Ma J."/>
        </authorList>
    </citation>
    <scope>NUCLEOTIDE SEQUENCE [LARGE SCALE GENOMIC DNA]</scope>
    <source>
        <strain evidence="7">KCTC 42182</strain>
    </source>
</reference>
<dbReference type="Pfam" id="PF03466">
    <property type="entry name" value="LysR_substrate"/>
    <property type="match status" value="1"/>
</dbReference>
<evidence type="ECO:0000256" key="1">
    <source>
        <dbReference type="ARBA" id="ARBA00009437"/>
    </source>
</evidence>
<feature type="domain" description="HTH lysR-type" evidence="5">
    <location>
        <begin position="3"/>
        <end position="60"/>
    </location>
</feature>
<dbReference type="PANTHER" id="PTHR30537">
    <property type="entry name" value="HTH-TYPE TRANSCRIPTIONAL REGULATOR"/>
    <property type="match status" value="1"/>
</dbReference>
<comment type="caution">
    <text evidence="6">The sequence shown here is derived from an EMBL/GenBank/DDBJ whole genome shotgun (WGS) entry which is preliminary data.</text>
</comment>
<dbReference type="Gene3D" id="3.40.190.290">
    <property type="match status" value="1"/>
</dbReference>
<comment type="similarity">
    <text evidence="1">Belongs to the LysR transcriptional regulatory family.</text>
</comment>
<evidence type="ECO:0000256" key="4">
    <source>
        <dbReference type="ARBA" id="ARBA00023163"/>
    </source>
</evidence>
<dbReference type="PANTHER" id="PTHR30537:SF5">
    <property type="entry name" value="HTH-TYPE TRANSCRIPTIONAL ACTIVATOR TTDR-RELATED"/>
    <property type="match status" value="1"/>
</dbReference>
<organism evidence="6 7">
    <name type="scientific">Ferrovibrio xuzhouensis</name>
    <dbReference type="NCBI Taxonomy" id="1576914"/>
    <lineage>
        <taxon>Bacteria</taxon>
        <taxon>Pseudomonadati</taxon>
        <taxon>Pseudomonadota</taxon>
        <taxon>Alphaproteobacteria</taxon>
        <taxon>Rhodospirillales</taxon>
        <taxon>Rhodospirillaceae</taxon>
        <taxon>Ferrovibrio</taxon>
    </lineage>
</organism>
<dbReference type="EMBL" id="JBHRYJ010000006">
    <property type="protein sequence ID" value="MFC3677905.1"/>
    <property type="molecule type" value="Genomic_DNA"/>
</dbReference>
<dbReference type="RefSeq" id="WP_379729518.1">
    <property type="nucleotide sequence ID" value="NZ_JBHRYJ010000006.1"/>
</dbReference>
<dbReference type="Gene3D" id="1.10.10.10">
    <property type="entry name" value="Winged helix-like DNA-binding domain superfamily/Winged helix DNA-binding domain"/>
    <property type="match status" value="1"/>
</dbReference>
<dbReference type="Proteomes" id="UP001595711">
    <property type="component" value="Unassembled WGS sequence"/>
</dbReference>
<evidence type="ECO:0000259" key="5">
    <source>
        <dbReference type="PROSITE" id="PS50931"/>
    </source>
</evidence>
<sequence>MIDNLADLAIFAKVVELNSFSDAARSLKLSKSAVSKQVARLEERLGAQLLQRTTRRLVLTETGRIVLTHAQRVLAEADAAEIAVQSLYTAPRGRLRVNLPLSFGIGHIAPLMPDFLALCPELHVDLSFSDRQIDLLEEDVDLAIRIGDLRDSSLVARRLAPARTVFCTAPSYLRKAGVPLKPGDLRQHECLIYSYLAAPEDWPVIDESGAPGTVRVSGRLHANNGDVLRLAALAGHGIARLPSFIVGADLAAGSLVPVLEAFTPPPLGIYAVYPAQRYLTPKVRAFIDFLAERFGTRPPWDCVWLDTVGDKIA</sequence>
<keyword evidence="4" id="KW-0804">Transcription</keyword>
<name>A0ABV7VKZ1_9PROT</name>
<protein>
    <submittedName>
        <fullName evidence="6">LysR family transcriptional regulator</fullName>
    </submittedName>
</protein>
<keyword evidence="3" id="KW-0238">DNA-binding</keyword>
<evidence type="ECO:0000313" key="6">
    <source>
        <dbReference type="EMBL" id="MFC3677905.1"/>
    </source>
</evidence>
<keyword evidence="2" id="KW-0805">Transcription regulation</keyword>
<evidence type="ECO:0000256" key="3">
    <source>
        <dbReference type="ARBA" id="ARBA00023125"/>
    </source>
</evidence>